<keyword evidence="16" id="KW-1185">Reference proteome</keyword>
<dbReference type="InterPro" id="IPR036412">
    <property type="entry name" value="HAD-like_sf"/>
</dbReference>
<feature type="transmembrane region" description="Helical" evidence="13">
    <location>
        <begin position="738"/>
        <end position="759"/>
    </location>
</feature>
<feature type="domain" description="HMA" evidence="14">
    <location>
        <begin position="86"/>
        <end position="152"/>
    </location>
</feature>
<dbReference type="RefSeq" id="WP_072315860.1">
    <property type="nucleotide sequence ID" value="NZ_FPJE01000002.1"/>
</dbReference>
<dbReference type="PROSITE" id="PS00154">
    <property type="entry name" value="ATPASE_E1_E2"/>
    <property type="match status" value="1"/>
</dbReference>
<dbReference type="PANTHER" id="PTHR43520">
    <property type="entry name" value="ATP7, ISOFORM B"/>
    <property type="match status" value="1"/>
</dbReference>
<dbReference type="Gene3D" id="3.40.1110.10">
    <property type="entry name" value="Calcium-transporting ATPase, cytoplasmic domain N"/>
    <property type="match status" value="1"/>
</dbReference>
<feature type="transmembrane region" description="Helical" evidence="13">
    <location>
        <begin position="263"/>
        <end position="284"/>
    </location>
</feature>
<dbReference type="STRING" id="1150368.SAMN02927921_00577"/>
<dbReference type="GO" id="GO:0005886">
    <property type="term" value="C:plasma membrane"/>
    <property type="evidence" value="ECO:0007669"/>
    <property type="project" value="UniProtKB-SubCell"/>
</dbReference>
<proteinExistence type="inferred from homology"/>
<gene>
    <name evidence="15" type="ORF">SAMN02927921_00577</name>
</gene>
<dbReference type="GO" id="GO:0005524">
    <property type="term" value="F:ATP binding"/>
    <property type="evidence" value="ECO:0007669"/>
    <property type="project" value="InterPro"/>
</dbReference>
<dbReference type="Gene3D" id="3.30.70.100">
    <property type="match status" value="1"/>
</dbReference>
<dbReference type="NCBIfam" id="TIGR01494">
    <property type="entry name" value="ATPase_P-type"/>
    <property type="match status" value="2"/>
</dbReference>
<evidence type="ECO:0000256" key="9">
    <source>
        <dbReference type="ARBA" id="ARBA00022967"/>
    </source>
</evidence>
<dbReference type="Gene3D" id="2.70.150.10">
    <property type="entry name" value="Calcium-transporting ATPase, cytoplasmic transduction domain A"/>
    <property type="match status" value="1"/>
</dbReference>
<comment type="subcellular location">
    <subcellularLocation>
        <location evidence="1">Cell membrane</location>
        <topology evidence="1">Multi-pass membrane protein</topology>
    </subcellularLocation>
</comment>
<dbReference type="PROSITE" id="PS50846">
    <property type="entry name" value="HMA_2"/>
    <property type="match status" value="1"/>
</dbReference>
<evidence type="ECO:0000256" key="8">
    <source>
        <dbReference type="ARBA" id="ARBA00022842"/>
    </source>
</evidence>
<dbReference type="AlphaFoldDB" id="A0A1K1MDE8"/>
<dbReference type="SUPFAM" id="SSF56784">
    <property type="entry name" value="HAD-like"/>
    <property type="match status" value="1"/>
</dbReference>
<dbReference type="GO" id="GO:0016887">
    <property type="term" value="F:ATP hydrolysis activity"/>
    <property type="evidence" value="ECO:0007669"/>
    <property type="project" value="InterPro"/>
</dbReference>
<dbReference type="InterPro" id="IPR036163">
    <property type="entry name" value="HMA_dom_sf"/>
</dbReference>
<sequence length="794" mass="88743">MEHDEKNCFHCGTPCEGVEITQDDKNFCCTGCKTVYSILAGNGLESYYELENTPGSRPKEINSRYDFLDTPEIAGKFLEFDEGTIHITQLYIPGIHCSSCIWILENLKKLHGGIRESQVDFPKKSIRITFDSQAVSLKEIVVLLASIGYEPNINLQHLESGKSGSDKTLLYKLGIAGFAFGNVMLLSFPEYFEMEEFWLEQYKPFFRWLMFALSLPAVFYAAWDYFVSSCKSIRSGMLNIDVPIALGIAVMFIRSVADIAFGYGSGFFDSLTGLIFFMTIGKYLQQKTYDFLSFERDYKSYFPVAVTRISGSREETVQVNDLKKGDHFLVRNEELIPVDGRLLRGHALIDYSFVTGEADPVVKSAGDKLFAGGRQLSGLLEIEATSSVSKSYLTRLWSDRTFGEKKEDRYKSLTNTVSHYFTPVILLIAILSFAYWFFTGYTDVAFNAFTAVLIIACPCALALAAPFALGNLVRIFGNTKFYLKNASVLERLAHIDTVIFDKTGTITRGNTSAIAYEGNTLDADEERMLKSTLRNSSHPLSRQLYAILDSHGILTPDAFEEHKGEGIEASYTEKHIRIGSARFAGKEEDPDADRHTSVHITTDHGYRGKFTFGNMYREGVSLLFDRLSRQYRLAILSGDNDSEKGKLEKLLPPGVQMLFNRKPQDKLNDVRRYRDAGARVMMIGDGLNDAGALQQSDVGVVIAEDTNAFSPACDAILDASRFRDIPEFITVARKGIRVLKVSFVLSFLYNIAGLSFAVTGRLSPVVAAILMPLSSVTIVVFVTLLTNFISRKLK</sequence>
<evidence type="ECO:0000256" key="1">
    <source>
        <dbReference type="ARBA" id="ARBA00004651"/>
    </source>
</evidence>
<evidence type="ECO:0000313" key="16">
    <source>
        <dbReference type="Proteomes" id="UP000182248"/>
    </source>
</evidence>
<dbReference type="InterPro" id="IPR006121">
    <property type="entry name" value="HMA_dom"/>
</dbReference>
<organism evidence="15 16">
    <name type="scientific">Sinomicrobium oceani</name>
    <dbReference type="NCBI Taxonomy" id="1150368"/>
    <lineage>
        <taxon>Bacteria</taxon>
        <taxon>Pseudomonadati</taxon>
        <taxon>Bacteroidota</taxon>
        <taxon>Flavobacteriia</taxon>
        <taxon>Flavobacteriales</taxon>
        <taxon>Flavobacteriaceae</taxon>
        <taxon>Sinomicrobium</taxon>
    </lineage>
</organism>
<dbReference type="SUPFAM" id="SSF81665">
    <property type="entry name" value="Calcium ATPase, transmembrane domain M"/>
    <property type="match status" value="1"/>
</dbReference>
<keyword evidence="10 13" id="KW-1133">Transmembrane helix</keyword>
<dbReference type="InterPro" id="IPR001757">
    <property type="entry name" value="P_typ_ATPase"/>
</dbReference>
<dbReference type="PRINTS" id="PR00119">
    <property type="entry name" value="CATATPASE"/>
</dbReference>
<reference evidence="15 16" key="1">
    <citation type="submission" date="2016-11" db="EMBL/GenBank/DDBJ databases">
        <authorList>
            <person name="Jaros S."/>
            <person name="Januszkiewicz K."/>
            <person name="Wedrychowicz H."/>
        </authorList>
    </citation>
    <scope>NUCLEOTIDE SEQUENCE [LARGE SCALE GENOMIC DNA]</scope>
    <source>
        <strain evidence="15 16">CGMCC 1.12145</strain>
    </source>
</reference>
<feature type="transmembrane region" description="Helical" evidence="13">
    <location>
        <begin position="169"/>
        <end position="188"/>
    </location>
</feature>
<feature type="transmembrane region" description="Helical" evidence="13">
    <location>
        <begin position="444"/>
        <end position="469"/>
    </location>
</feature>
<dbReference type="Pfam" id="PF12156">
    <property type="entry name" value="ATPase-cat_bd"/>
    <property type="match status" value="1"/>
</dbReference>
<dbReference type="CDD" id="cd00371">
    <property type="entry name" value="HMA"/>
    <property type="match status" value="1"/>
</dbReference>
<keyword evidence="6 13" id="KW-0812">Transmembrane</keyword>
<keyword evidence="9" id="KW-1278">Translocase</keyword>
<dbReference type="OrthoDB" id="1521937at2"/>
<dbReference type="SUPFAM" id="SSF81653">
    <property type="entry name" value="Calcium ATPase, transduction domain A"/>
    <property type="match status" value="1"/>
</dbReference>
<keyword evidence="12 13" id="KW-0472">Membrane</keyword>
<dbReference type="PRINTS" id="PR00943">
    <property type="entry name" value="CUATPASE"/>
</dbReference>
<evidence type="ECO:0000256" key="4">
    <source>
        <dbReference type="ARBA" id="ARBA00022475"/>
    </source>
</evidence>
<comment type="similarity">
    <text evidence="2">Belongs to the cation transport ATPase (P-type) (TC 3.A.3) family. Type IB subfamily.</text>
</comment>
<evidence type="ECO:0000259" key="14">
    <source>
        <dbReference type="PROSITE" id="PS50846"/>
    </source>
</evidence>
<keyword evidence="5" id="KW-0597">Phosphoprotein</keyword>
<dbReference type="GO" id="GO:0005507">
    <property type="term" value="F:copper ion binding"/>
    <property type="evidence" value="ECO:0007669"/>
    <property type="project" value="TreeGrafter"/>
</dbReference>
<dbReference type="Pfam" id="PF00122">
    <property type="entry name" value="E1-E2_ATPase"/>
    <property type="match status" value="1"/>
</dbReference>
<evidence type="ECO:0000256" key="7">
    <source>
        <dbReference type="ARBA" id="ARBA00022723"/>
    </source>
</evidence>
<protein>
    <submittedName>
        <fullName evidence="15">Cu+-exporting ATPase</fullName>
    </submittedName>
</protein>
<keyword evidence="4" id="KW-1003">Cell membrane</keyword>
<name>A0A1K1MDE8_9FLAO</name>
<evidence type="ECO:0000256" key="6">
    <source>
        <dbReference type="ARBA" id="ARBA00022692"/>
    </source>
</evidence>
<dbReference type="InterPro" id="IPR018303">
    <property type="entry name" value="ATPase_P-typ_P_site"/>
</dbReference>
<accession>A0A1K1MDE8</accession>
<dbReference type="InterPro" id="IPR008250">
    <property type="entry name" value="ATPase_P-typ_transduc_dom_A_sf"/>
</dbReference>
<evidence type="ECO:0000256" key="2">
    <source>
        <dbReference type="ARBA" id="ARBA00006024"/>
    </source>
</evidence>
<dbReference type="InterPro" id="IPR023298">
    <property type="entry name" value="ATPase_P-typ_TM_dom_sf"/>
</dbReference>
<keyword evidence="7" id="KW-0479">Metal-binding</keyword>
<dbReference type="PANTHER" id="PTHR43520:SF5">
    <property type="entry name" value="CATION-TRANSPORTING P-TYPE ATPASE-RELATED"/>
    <property type="match status" value="1"/>
</dbReference>
<evidence type="ECO:0000256" key="11">
    <source>
        <dbReference type="ARBA" id="ARBA00023065"/>
    </source>
</evidence>
<dbReference type="Proteomes" id="UP000182248">
    <property type="component" value="Unassembled WGS sequence"/>
</dbReference>
<evidence type="ECO:0000256" key="10">
    <source>
        <dbReference type="ARBA" id="ARBA00022989"/>
    </source>
</evidence>
<feature type="transmembrane region" description="Helical" evidence="13">
    <location>
        <begin position="420"/>
        <end position="438"/>
    </location>
</feature>
<feature type="transmembrane region" description="Helical" evidence="13">
    <location>
        <begin position="765"/>
        <end position="789"/>
    </location>
</feature>
<feature type="transmembrane region" description="Helical" evidence="13">
    <location>
        <begin position="238"/>
        <end position="257"/>
    </location>
</feature>
<dbReference type="InterPro" id="IPR021993">
    <property type="entry name" value="ATPase-cat-bd"/>
</dbReference>
<dbReference type="InterPro" id="IPR059000">
    <property type="entry name" value="ATPase_P-type_domA"/>
</dbReference>
<evidence type="ECO:0000313" key="15">
    <source>
        <dbReference type="EMBL" id="SFW21081.1"/>
    </source>
</evidence>
<dbReference type="InterPro" id="IPR023214">
    <property type="entry name" value="HAD_sf"/>
</dbReference>
<evidence type="ECO:0000256" key="12">
    <source>
        <dbReference type="ARBA" id="ARBA00023136"/>
    </source>
</evidence>
<evidence type="ECO:0000256" key="5">
    <source>
        <dbReference type="ARBA" id="ARBA00022553"/>
    </source>
</evidence>
<dbReference type="EMBL" id="FPJE01000002">
    <property type="protein sequence ID" value="SFW21081.1"/>
    <property type="molecule type" value="Genomic_DNA"/>
</dbReference>
<keyword evidence="11" id="KW-0406">Ion transport</keyword>
<keyword evidence="3" id="KW-0813">Transport</keyword>
<dbReference type="SUPFAM" id="SSF55008">
    <property type="entry name" value="HMA, heavy metal-associated domain"/>
    <property type="match status" value="1"/>
</dbReference>
<keyword evidence="8" id="KW-0460">Magnesium</keyword>
<feature type="transmembrane region" description="Helical" evidence="13">
    <location>
        <begin position="208"/>
        <end position="226"/>
    </location>
</feature>
<dbReference type="Gene3D" id="3.40.50.1000">
    <property type="entry name" value="HAD superfamily/HAD-like"/>
    <property type="match status" value="1"/>
</dbReference>
<dbReference type="GO" id="GO:0043682">
    <property type="term" value="F:P-type divalent copper transporter activity"/>
    <property type="evidence" value="ECO:0007669"/>
    <property type="project" value="TreeGrafter"/>
</dbReference>
<evidence type="ECO:0000256" key="13">
    <source>
        <dbReference type="SAM" id="Phobius"/>
    </source>
</evidence>
<dbReference type="Pfam" id="PF00702">
    <property type="entry name" value="Hydrolase"/>
    <property type="match status" value="1"/>
</dbReference>
<dbReference type="GO" id="GO:0055070">
    <property type="term" value="P:copper ion homeostasis"/>
    <property type="evidence" value="ECO:0007669"/>
    <property type="project" value="TreeGrafter"/>
</dbReference>
<evidence type="ECO:0000256" key="3">
    <source>
        <dbReference type="ARBA" id="ARBA00022448"/>
    </source>
</evidence>
<dbReference type="InterPro" id="IPR023299">
    <property type="entry name" value="ATPase_P-typ_cyto_dom_N"/>
</dbReference>